<dbReference type="PANTHER" id="PTHR30035">
    <property type="entry name" value="LIPOPROTEIN VACJ-RELATED"/>
    <property type="match status" value="1"/>
</dbReference>
<evidence type="ECO:0000256" key="1">
    <source>
        <dbReference type="ARBA" id="ARBA00010634"/>
    </source>
</evidence>
<keyword evidence="2 3" id="KW-0732">Signal</keyword>
<feature type="signal peptide" evidence="3">
    <location>
        <begin position="1"/>
        <end position="18"/>
    </location>
</feature>
<proteinExistence type="inferred from homology"/>
<reference evidence="4 5" key="1">
    <citation type="submission" date="2023-03" db="EMBL/GenBank/DDBJ databases">
        <title>YIM 152171 draft genome.</title>
        <authorList>
            <person name="Yang Z."/>
        </authorList>
    </citation>
    <scope>NUCLEOTIDE SEQUENCE [LARGE SCALE GENOMIC DNA]</scope>
    <source>
        <strain evidence="4 5">YIM 152171</strain>
    </source>
</reference>
<evidence type="ECO:0000256" key="2">
    <source>
        <dbReference type="ARBA" id="ARBA00022729"/>
    </source>
</evidence>
<accession>A0AAP3XSH1</accession>
<dbReference type="GO" id="GO:0016020">
    <property type="term" value="C:membrane"/>
    <property type="evidence" value="ECO:0007669"/>
    <property type="project" value="InterPro"/>
</dbReference>
<dbReference type="GO" id="GO:0120010">
    <property type="term" value="P:intermembrane phospholipid transfer"/>
    <property type="evidence" value="ECO:0007669"/>
    <property type="project" value="TreeGrafter"/>
</dbReference>
<protein>
    <submittedName>
        <fullName evidence="4">VacJ family lipoprotein</fullName>
    </submittedName>
</protein>
<dbReference type="Proteomes" id="UP001301140">
    <property type="component" value="Unassembled WGS sequence"/>
</dbReference>
<comment type="similarity">
    <text evidence="1">Belongs to the MlaA family.</text>
</comment>
<dbReference type="InterPro" id="IPR007428">
    <property type="entry name" value="MlaA"/>
</dbReference>
<dbReference type="Pfam" id="PF04333">
    <property type="entry name" value="MlaA"/>
    <property type="match status" value="1"/>
</dbReference>
<sequence length="235" mass="26270">MRFPATTALAALTLSACAGTAPLEAPSAPVYPIAVYDPFEPVNRSIYRFNASFDRYIFLPVVRGYEWLLPDPVERRVSSFFSNLGEIRNAANGLLQARPEVASRATIRFAVNSTVGLLGLFDVAGAMGVEQQREDFGQTLGRWGVSNGPYIVLPILGPSNLRDTTGTVVDRGVMTQLPPWDIVIDEVYVNPAVYGLEAVDERHLNPFRYYGTGSPFEYEYVRYLYTKKREFDVKR</sequence>
<comment type="caution">
    <text evidence="4">The sequence shown here is derived from an EMBL/GenBank/DDBJ whole genome shotgun (WGS) entry which is preliminary data.</text>
</comment>
<dbReference type="PROSITE" id="PS51257">
    <property type="entry name" value="PROKAR_LIPOPROTEIN"/>
    <property type="match status" value="1"/>
</dbReference>
<name>A0AAP3XSH1_9PROT</name>
<dbReference type="EMBL" id="JARGEQ010000126">
    <property type="protein sequence ID" value="MDF1587219.1"/>
    <property type="molecule type" value="Genomic_DNA"/>
</dbReference>
<dbReference type="PRINTS" id="PR01805">
    <property type="entry name" value="VACJLIPOPROT"/>
</dbReference>
<dbReference type="RefSeq" id="WP_327789638.1">
    <property type="nucleotide sequence ID" value="NZ_JARGEQ010000126.1"/>
</dbReference>
<organism evidence="4 5">
    <name type="scientific">Marinimicrococcus flavescens</name>
    <dbReference type="NCBI Taxonomy" id="3031815"/>
    <lineage>
        <taxon>Bacteria</taxon>
        <taxon>Pseudomonadati</taxon>
        <taxon>Pseudomonadota</taxon>
        <taxon>Alphaproteobacteria</taxon>
        <taxon>Geminicoccales</taxon>
        <taxon>Geminicoccaceae</taxon>
        <taxon>Marinimicrococcus</taxon>
    </lineage>
</organism>
<dbReference type="AlphaFoldDB" id="A0AAP3XSH1"/>
<evidence type="ECO:0000313" key="5">
    <source>
        <dbReference type="Proteomes" id="UP001301140"/>
    </source>
</evidence>
<keyword evidence="4" id="KW-0449">Lipoprotein</keyword>
<dbReference type="PANTHER" id="PTHR30035:SF3">
    <property type="entry name" value="INTERMEMBRANE PHOSPHOLIPID TRANSPORT SYSTEM LIPOPROTEIN MLAA"/>
    <property type="match status" value="1"/>
</dbReference>
<evidence type="ECO:0000256" key="3">
    <source>
        <dbReference type="SAM" id="SignalP"/>
    </source>
</evidence>
<gene>
    <name evidence="4" type="ORF">PZ740_12600</name>
</gene>
<keyword evidence="5" id="KW-1185">Reference proteome</keyword>
<feature type="chain" id="PRO_5042859616" evidence="3">
    <location>
        <begin position="19"/>
        <end position="235"/>
    </location>
</feature>
<evidence type="ECO:0000313" key="4">
    <source>
        <dbReference type="EMBL" id="MDF1587219.1"/>
    </source>
</evidence>